<evidence type="ECO:0000313" key="9">
    <source>
        <dbReference type="Proteomes" id="UP001155034"/>
    </source>
</evidence>
<name>A0A9X2U4S6_9BACT</name>
<keyword evidence="4 6" id="KW-0238">DNA-binding</keyword>
<reference evidence="8" key="1">
    <citation type="submission" date="2022-08" db="EMBL/GenBank/DDBJ databases">
        <title>Genomic Encyclopedia of Type Strains, Phase V (KMG-V): Genome sequencing to study the core and pangenomes of soil and plant-associated prokaryotes.</title>
        <authorList>
            <person name="Whitman W."/>
        </authorList>
    </citation>
    <scope>NUCLEOTIDE SEQUENCE</scope>
    <source>
        <strain evidence="8">SP2016B</strain>
    </source>
</reference>
<proteinExistence type="inferred from homology"/>
<evidence type="ECO:0000256" key="5">
    <source>
        <dbReference type="ARBA" id="ARBA00023172"/>
    </source>
</evidence>
<organism evidence="8 9">
    <name type="scientific">Salinibacter ruber</name>
    <dbReference type="NCBI Taxonomy" id="146919"/>
    <lineage>
        <taxon>Bacteria</taxon>
        <taxon>Pseudomonadati</taxon>
        <taxon>Rhodothermota</taxon>
        <taxon>Rhodothermia</taxon>
        <taxon>Rhodothermales</taxon>
        <taxon>Salinibacteraceae</taxon>
        <taxon>Salinibacter</taxon>
    </lineage>
</organism>
<dbReference type="EMBL" id="JANTYZ010000022">
    <property type="protein sequence ID" value="MCS3866825.1"/>
    <property type="molecule type" value="Genomic_DNA"/>
</dbReference>
<keyword evidence="6" id="KW-0814">Transposable element</keyword>
<gene>
    <name evidence="8" type="ORF">GGP82_003408</name>
</gene>
<comment type="caution">
    <text evidence="8">The sequence shown here is derived from an EMBL/GenBank/DDBJ whole genome shotgun (WGS) entry which is preliminary data.</text>
</comment>
<feature type="compositionally biased region" description="Basic and acidic residues" evidence="7">
    <location>
        <begin position="410"/>
        <end position="419"/>
    </location>
</feature>
<dbReference type="RefSeq" id="WP_259084262.1">
    <property type="nucleotide sequence ID" value="NZ_JANTYZ010000022.1"/>
</dbReference>
<dbReference type="Pfam" id="PF00872">
    <property type="entry name" value="Transposase_mut"/>
    <property type="match status" value="1"/>
</dbReference>
<dbReference type="AlphaFoldDB" id="A0A9X2U4S6"/>
<feature type="region of interest" description="Disordered" evidence="7">
    <location>
        <begin position="410"/>
        <end position="433"/>
    </location>
</feature>
<evidence type="ECO:0000256" key="4">
    <source>
        <dbReference type="ARBA" id="ARBA00023125"/>
    </source>
</evidence>
<dbReference type="GO" id="GO:0006313">
    <property type="term" value="P:DNA transposition"/>
    <property type="evidence" value="ECO:0007669"/>
    <property type="project" value="UniProtKB-UniRule"/>
</dbReference>
<dbReference type="InterPro" id="IPR001207">
    <property type="entry name" value="Transposase_mutator"/>
</dbReference>
<comment type="function">
    <text evidence="1 6">Required for the transposition of the insertion element.</text>
</comment>
<dbReference type="GO" id="GO:0004803">
    <property type="term" value="F:transposase activity"/>
    <property type="evidence" value="ECO:0007669"/>
    <property type="project" value="UniProtKB-UniRule"/>
</dbReference>
<dbReference type="PANTHER" id="PTHR33217:SF7">
    <property type="entry name" value="TRANSPOSASE FOR INSERTION SEQUENCE ELEMENT IS1081"/>
    <property type="match status" value="1"/>
</dbReference>
<evidence type="ECO:0000256" key="3">
    <source>
        <dbReference type="ARBA" id="ARBA00022578"/>
    </source>
</evidence>
<evidence type="ECO:0000256" key="2">
    <source>
        <dbReference type="ARBA" id="ARBA00010961"/>
    </source>
</evidence>
<evidence type="ECO:0000256" key="7">
    <source>
        <dbReference type="SAM" id="MobiDB-lite"/>
    </source>
</evidence>
<dbReference type="PANTHER" id="PTHR33217">
    <property type="entry name" value="TRANSPOSASE FOR INSERTION SEQUENCE ELEMENT IS1081"/>
    <property type="match status" value="1"/>
</dbReference>
<evidence type="ECO:0000256" key="1">
    <source>
        <dbReference type="ARBA" id="ARBA00002190"/>
    </source>
</evidence>
<keyword evidence="5 6" id="KW-0233">DNA recombination</keyword>
<evidence type="ECO:0000313" key="8">
    <source>
        <dbReference type="EMBL" id="MCS3866825.1"/>
    </source>
</evidence>
<accession>A0A9X2U4S6</accession>
<keyword evidence="3 6" id="KW-0815">Transposition</keyword>
<evidence type="ECO:0000256" key="6">
    <source>
        <dbReference type="RuleBase" id="RU365089"/>
    </source>
</evidence>
<protein>
    <recommendedName>
        <fullName evidence="6">Mutator family transposase</fullName>
    </recommendedName>
</protein>
<comment type="similarity">
    <text evidence="2 6">Belongs to the transposase mutator family.</text>
</comment>
<dbReference type="NCBIfam" id="NF033543">
    <property type="entry name" value="transpos_IS256"/>
    <property type="match status" value="1"/>
</dbReference>
<dbReference type="Proteomes" id="UP001155034">
    <property type="component" value="Unassembled WGS sequence"/>
</dbReference>
<dbReference type="GO" id="GO:0003677">
    <property type="term" value="F:DNA binding"/>
    <property type="evidence" value="ECO:0007669"/>
    <property type="project" value="UniProtKB-UniRule"/>
</dbReference>
<sequence>MTLSIDLSDEELEKILLGDRGRDLLMEKVFNQILQAEMTDHLGADRYERSQDRSGHRNGSYERQLTTRVGQLTLEVPRCKDGSFSTKLFQRYQRSEKALVLALMEMVVQGVSTRRVKKITTELCGREFAKSTVSRLTKRLDEQVKAWDERPLEGEYPFLVLDAMHVKVRRQGGVRSTAVLLAVGISEEGQREILGLRVAPGETEEAWKSFLEQLSERGLTGVEHVTSDRDRGLKEAIRRQLPGVIWTPCHAHLRRNVLDDTPDKWRESMKDLMDEVLQASSQPEAWRIFEEILEGERPKMVTVANGEGQTEEINAYRKLREEAAPALATLKETLEDATAVLSLPGKYRRRLRTTNMIERLIEEVRRRENVIRIFPNMDSAWRLIGAVLAEKHEEWSTGRKYLDMAEFQDWKKQARRPEPEPDESTERQPAMAT</sequence>